<dbReference type="EMBL" id="CAJJDN010000321">
    <property type="protein sequence ID" value="CAD8130721.1"/>
    <property type="molecule type" value="Genomic_DNA"/>
</dbReference>
<keyword evidence="1" id="KW-0812">Transmembrane</keyword>
<comment type="caution">
    <text evidence="2">The sequence shown here is derived from an EMBL/GenBank/DDBJ whole genome shotgun (WGS) entry which is preliminary data.</text>
</comment>
<evidence type="ECO:0000256" key="1">
    <source>
        <dbReference type="SAM" id="Phobius"/>
    </source>
</evidence>
<dbReference type="Proteomes" id="UP000692954">
    <property type="component" value="Unassembled WGS sequence"/>
</dbReference>
<gene>
    <name evidence="2" type="ORF">PSON_ATCC_30995.1.T3210007</name>
</gene>
<keyword evidence="1" id="KW-1133">Transmembrane helix</keyword>
<evidence type="ECO:0000313" key="2">
    <source>
        <dbReference type="EMBL" id="CAD8130721.1"/>
    </source>
</evidence>
<dbReference type="AlphaFoldDB" id="A0A8S1RPQ0"/>
<keyword evidence="1" id="KW-0472">Membrane</keyword>
<sequence>MPSQCPCAKPHYFKLLLFNQKLYSINKQKIKSTFFSFCKDHKVIVLGLTTSGILVSVGLLYYNKDDQEYQDSLNTSNNMYESVNKNTQKQNIFDLERVDMLQYSIEVAGDEYLRITLANRKQRRIYK</sequence>
<feature type="transmembrane region" description="Helical" evidence="1">
    <location>
        <begin position="43"/>
        <end position="62"/>
    </location>
</feature>
<reference evidence="2" key="1">
    <citation type="submission" date="2021-01" db="EMBL/GenBank/DDBJ databases">
        <authorList>
            <consortium name="Genoscope - CEA"/>
            <person name="William W."/>
        </authorList>
    </citation>
    <scope>NUCLEOTIDE SEQUENCE</scope>
</reference>
<keyword evidence="3" id="KW-1185">Reference proteome</keyword>
<proteinExistence type="predicted"/>
<accession>A0A8S1RPQ0</accession>
<evidence type="ECO:0008006" key="4">
    <source>
        <dbReference type="Google" id="ProtNLM"/>
    </source>
</evidence>
<organism evidence="2 3">
    <name type="scientific">Paramecium sonneborni</name>
    <dbReference type="NCBI Taxonomy" id="65129"/>
    <lineage>
        <taxon>Eukaryota</taxon>
        <taxon>Sar</taxon>
        <taxon>Alveolata</taxon>
        <taxon>Ciliophora</taxon>
        <taxon>Intramacronucleata</taxon>
        <taxon>Oligohymenophorea</taxon>
        <taxon>Peniculida</taxon>
        <taxon>Parameciidae</taxon>
        <taxon>Paramecium</taxon>
    </lineage>
</organism>
<name>A0A8S1RPQ0_9CILI</name>
<protein>
    <recommendedName>
        <fullName evidence="4">Transmembrane protein</fullName>
    </recommendedName>
</protein>
<evidence type="ECO:0000313" key="3">
    <source>
        <dbReference type="Proteomes" id="UP000692954"/>
    </source>
</evidence>